<feature type="region of interest" description="Disordered" evidence="1">
    <location>
        <begin position="140"/>
        <end position="159"/>
    </location>
</feature>
<gene>
    <name evidence="2" type="ORF">MKZ38_002464</name>
</gene>
<dbReference type="Gene3D" id="2.30.30.100">
    <property type="match status" value="1"/>
</dbReference>
<feature type="compositionally biased region" description="Low complexity" evidence="1">
    <location>
        <begin position="88"/>
        <end position="98"/>
    </location>
</feature>
<accession>A0AAD5RNU8</accession>
<dbReference type="AlphaFoldDB" id="A0AAD5RNU8"/>
<feature type="region of interest" description="Disordered" evidence="1">
    <location>
        <begin position="65"/>
        <end position="98"/>
    </location>
</feature>
<dbReference type="SUPFAM" id="SSF50182">
    <property type="entry name" value="Sm-like ribonucleoproteins"/>
    <property type="match status" value="1"/>
</dbReference>
<proteinExistence type="predicted"/>
<feature type="compositionally biased region" description="Polar residues" evidence="1">
    <location>
        <begin position="150"/>
        <end position="159"/>
    </location>
</feature>
<dbReference type="PANTHER" id="PTHR10701:SF5">
    <property type="entry name" value="N-ALPHA-ACETYLTRANSFERASE 38, NATC AUXILIARY SUBUNIT"/>
    <property type="match status" value="1"/>
</dbReference>
<feature type="compositionally biased region" description="Polar residues" evidence="1">
    <location>
        <begin position="66"/>
        <end position="82"/>
    </location>
</feature>
<reference evidence="2" key="1">
    <citation type="submission" date="2022-07" db="EMBL/GenBank/DDBJ databases">
        <title>Draft genome sequence of Zalerion maritima ATCC 34329, a (micro)plastics degrading marine fungus.</title>
        <authorList>
            <person name="Paco A."/>
            <person name="Goncalves M.F.M."/>
            <person name="Rocha-Santos T.A.P."/>
            <person name="Alves A."/>
        </authorList>
    </citation>
    <scope>NUCLEOTIDE SEQUENCE</scope>
    <source>
        <strain evidence="2">ATCC 34329</strain>
    </source>
</reference>
<evidence type="ECO:0000256" key="1">
    <source>
        <dbReference type="SAM" id="MobiDB-lite"/>
    </source>
</evidence>
<dbReference type="PANTHER" id="PTHR10701">
    <property type="entry name" value="SMALL NUCLEAR RIBONUCLEOPROTEIN-ASSOCIATED PROTEIN B AND N"/>
    <property type="match status" value="1"/>
</dbReference>
<keyword evidence="3" id="KW-1185">Reference proteome</keyword>
<comment type="caution">
    <text evidence="2">The sequence shown here is derived from an EMBL/GenBank/DDBJ whole genome shotgun (WGS) entry which is preliminary data.</text>
</comment>
<evidence type="ECO:0000313" key="3">
    <source>
        <dbReference type="Proteomes" id="UP001201980"/>
    </source>
</evidence>
<dbReference type="Proteomes" id="UP001201980">
    <property type="component" value="Unassembled WGS sequence"/>
</dbReference>
<name>A0AAD5RNU8_9PEZI</name>
<dbReference type="InterPro" id="IPR010920">
    <property type="entry name" value="LSM_dom_sf"/>
</dbReference>
<protein>
    <submittedName>
        <fullName evidence="2">Lsm domain-containing protein</fullName>
    </submittedName>
</protein>
<evidence type="ECO:0000313" key="2">
    <source>
        <dbReference type="EMBL" id="KAJ2900407.1"/>
    </source>
</evidence>
<sequence length="159" mass="16723">MAEESANSNFLSSLLNKNIRVNTSDGRLFWGQFKCTDPASPTFSILTISPADVIPPFPPFPPMRQPKSNLLNFLQSGHTNSPAGCKHSSISAAAAASSPDPTAAATGRILLDMQSRYLGLVVLPGQHITKIQEELFASQLRRGGGGGSSDNASAPTALT</sequence>
<dbReference type="EMBL" id="JAKWBI020000173">
    <property type="protein sequence ID" value="KAJ2900407.1"/>
    <property type="molecule type" value="Genomic_DNA"/>
</dbReference>
<organism evidence="2 3">
    <name type="scientific">Zalerion maritima</name>
    <dbReference type="NCBI Taxonomy" id="339359"/>
    <lineage>
        <taxon>Eukaryota</taxon>
        <taxon>Fungi</taxon>
        <taxon>Dikarya</taxon>
        <taxon>Ascomycota</taxon>
        <taxon>Pezizomycotina</taxon>
        <taxon>Sordariomycetes</taxon>
        <taxon>Lulworthiomycetidae</taxon>
        <taxon>Lulworthiales</taxon>
        <taxon>Lulworthiaceae</taxon>
        <taxon>Zalerion</taxon>
    </lineage>
</organism>
<dbReference type="InterPro" id="IPR050914">
    <property type="entry name" value="snRNP_SmB/NAA38-like"/>
</dbReference>